<evidence type="ECO:0000313" key="1">
    <source>
        <dbReference type="EMBL" id="TYO92769.1"/>
    </source>
</evidence>
<dbReference type="RefSeq" id="WP_166512754.1">
    <property type="nucleotide sequence ID" value="NZ_VNHM01000023.1"/>
</dbReference>
<sequence length="366" mass="40253">MEFNGKLWVFEALDTFFFRDGSPYNAGEGGQTGTQSMFPPFISTLQGAVRIVLATQRGWTPERPEKWPGELGTPSNLGMVELRGPYLLKGEKFLFPMPLHVLHQENSAGGEGAYTRLQPGELVECDLGRVRLPELQQSLPGAKPLEGSWLDAEGLKAVLHGGLPGVEHIFHAGDLWQGENRVGIERDRKSRTAAQTKLYSSVHVRPQKDVTVAVLAGGVPEDWHPSDTRVVRLGGEGRYARVKVYRREVQLPRAPEIKPAGGVVRFTVTLITPGRYREGETCQVIRYGPPGIPGECVSACIGKLQTVGGWDSISHCPRPAEPVIPAGSTWFFEAKENALEEVRSLHGKVNDAWGYGQIVLGKWEEC</sequence>
<comment type="caution">
    <text evidence="1">The sequence shown here is derived from an EMBL/GenBank/DDBJ whole genome shotgun (WGS) entry which is preliminary data.</text>
</comment>
<evidence type="ECO:0000313" key="2">
    <source>
        <dbReference type="Proteomes" id="UP000323166"/>
    </source>
</evidence>
<protein>
    <submittedName>
        <fullName evidence="1">CRISPR-associated Cmr3 family protein</fullName>
    </submittedName>
</protein>
<dbReference type="EMBL" id="VNHM01000023">
    <property type="protein sequence ID" value="TYO92769.1"/>
    <property type="molecule type" value="Genomic_DNA"/>
</dbReference>
<name>A0A5S4ZPY4_9FIRM</name>
<accession>A0A5S4ZPY4</accession>
<gene>
    <name evidence="1" type="ORF">LX24_02822</name>
</gene>
<organism evidence="1 2">
    <name type="scientific">Desulfallas thermosapovorans DSM 6562</name>
    <dbReference type="NCBI Taxonomy" id="1121431"/>
    <lineage>
        <taxon>Bacteria</taxon>
        <taxon>Bacillati</taxon>
        <taxon>Bacillota</taxon>
        <taxon>Clostridia</taxon>
        <taxon>Eubacteriales</taxon>
        <taxon>Desulfallaceae</taxon>
        <taxon>Desulfallas</taxon>
    </lineage>
</organism>
<proteinExistence type="predicted"/>
<dbReference type="Gene3D" id="3.30.70.2940">
    <property type="match status" value="1"/>
</dbReference>
<keyword evidence="2" id="KW-1185">Reference proteome</keyword>
<dbReference type="AlphaFoldDB" id="A0A5S4ZPY4"/>
<dbReference type="Pfam" id="PF09700">
    <property type="entry name" value="Cas_Cmr3"/>
    <property type="match status" value="1"/>
</dbReference>
<dbReference type="Gene3D" id="2.60.40.4350">
    <property type="match status" value="1"/>
</dbReference>
<dbReference type="Proteomes" id="UP000323166">
    <property type="component" value="Unassembled WGS sequence"/>
</dbReference>
<reference evidence="1 2" key="1">
    <citation type="submission" date="2019-07" db="EMBL/GenBank/DDBJ databases">
        <title>Genomic Encyclopedia of Type Strains, Phase I: the one thousand microbial genomes (KMG-I) project.</title>
        <authorList>
            <person name="Kyrpides N."/>
        </authorList>
    </citation>
    <scope>NUCLEOTIDE SEQUENCE [LARGE SCALE GENOMIC DNA]</scope>
    <source>
        <strain evidence="1 2">DSM 6562</strain>
    </source>
</reference>
<dbReference type="InterPro" id="IPR019117">
    <property type="entry name" value="CRISPR-assoc_protein_Cmr3"/>
</dbReference>